<gene>
    <name evidence="7" type="ORF">BPSY_1435</name>
</gene>
<dbReference type="PANTHER" id="PTHR43515">
    <property type="entry name" value="THREONINE SYNTHASE-LIKE 1"/>
    <property type="match status" value="1"/>
</dbReference>
<organism evidence="7 8">
    <name type="scientific">Bifidobacterium psychraerophilum</name>
    <dbReference type="NCBI Taxonomy" id="218140"/>
    <lineage>
        <taxon>Bacteria</taxon>
        <taxon>Bacillati</taxon>
        <taxon>Actinomycetota</taxon>
        <taxon>Actinomycetes</taxon>
        <taxon>Bifidobacteriales</taxon>
        <taxon>Bifidobacteriaceae</taxon>
        <taxon>Bifidobacterium</taxon>
    </lineage>
</organism>
<reference evidence="7 8" key="1">
    <citation type="submission" date="2014-03" db="EMBL/GenBank/DDBJ databases">
        <title>Genomics of Bifidobacteria.</title>
        <authorList>
            <person name="Ventura M."/>
            <person name="Milani C."/>
            <person name="Lugli G.A."/>
        </authorList>
    </citation>
    <scope>NUCLEOTIDE SEQUENCE [LARGE SCALE GENOMIC DNA]</scope>
    <source>
        <strain evidence="7 8">LMG 21775</strain>
    </source>
</reference>
<dbReference type="AlphaFoldDB" id="A0A087CCM7"/>
<dbReference type="InterPro" id="IPR037158">
    <property type="entry name" value="Thr_synth_N_sf"/>
</dbReference>
<evidence type="ECO:0000256" key="3">
    <source>
        <dbReference type="ARBA" id="ARBA00022898"/>
    </source>
</evidence>
<proteinExistence type="inferred from homology"/>
<keyword evidence="8" id="KW-1185">Reference proteome</keyword>
<dbReference type="PANTHER" id="PTHR43515:SF1">
    <property type="entry name" value="THREONINE SYNTHASE-LIKE 1"/>
    <property type="match status" value="1"/>
</dbReference>
<dbReference type="CDD" id="cd01560">
    <property type="entry name" value="Thr-synth_2"/>
    <property type="match status" value="1"/>
</dbReference>
<dbReference type="InterPro" id="IPR029144">
    <property type="entry name" value="Thr_synth_N"/>
</dbReference>
<dbReference type="EC" id="4.2.3.1" evidence="4"/>
<dbReference type="Gene3D" id="3.90.1380.10">
    <property type="entry name" value="Threonine synthase, N-terminal domain"/>
    <property type="match status" value="1"/>
</dbReference>
<evidence type="ECO:0000259" key="6">
    <source>
        <dbReference type="Pfam" id="PF14821"/>
    </source>
</evidence>
<feature type="domain" description="Threonine synthase N-terminal" evidence="6">
    <location>
        <begin position="6"/>
        <end position="81"/>
    </location>
</feature>
<dbReference type="Pfam" id="PF14821">
    <property type="entry name" value="Thr_synth_N"/>
    <property type="match status" value="1"/>
</dbReference>
<dbReference type="eggNOG" id="COG0498">
    <property type="taxonomic scope" value="Bacteria"/>
</dbReference>
<dbReference type="InterPro" id="IPR004450">
    <property type="entry name" value="Thr_synthase-like"/>
</dbReference>
<evidence type="ECO:0000256" key="2">
    <source>
        <dbReference type="ARBA" id="ARBA00005517"/>
    </source>
</evidence>
<dbReference type="NCBIfam" id="TIGR00260">
    <property type="entry name" value="thrC"/>
    <property type="match status" value="1"/>
</dbReference>
<dbReference type="STRING" id="218140.BPSY_1435"/>
<protein>
    <recommendedName>
        <fullName evidence="4">Threonine synthase</fullName>
        <ecNumber evidence="4">4.2.3.1</ecNumber>
    </recommendedName>
</protein>
<feature type="modified residue" description="N6-(pyridoxal phosphate)lysine" evidence="5">
    <location>
        <position position="113"/>
    </location>
</feature>
<accession>A0A087CCM7</accession>
<dbReference type="Gene3D" id="3.40.50.1100">
    <property type="match status" value="2"/>
</dbReference>
<comment type="similarity">
    <text evidence="2">Belongs to the threonine synthase family.</text>
</comment>
<keyword evidence="7" id="KW-0456">Lyase</keyword>
<dbReference type="SUPFAM" id="SSF53686">
    <property type="entry name" value="Tryptophan synthase beta subunit-like PLP-dependent enzymes"/>
    <property type="match status" value="1"/>
</dbReference>
<evidence type="ECO:0000256" key="4">
    <source>
        <dbReference type="NCBIfam" id="TIGR00260"/>
    </source>
</evidence>
<dbReference type="GO" id="GO:0009088">
    <property type="term" value="P:threonine biosynthetic process"/>
    <property type="evidence" value="ECO:0007669"/>
    <property type="project" value="UniProtKB-UniRule"/>
</dbReference>
<sequence length="499" mass="54067">MTVNTFHSTRSTTDSLTAKQAIRKGIAADGGLFVTDSLGEQQVDLGNLADKSYQDIAVDVLGKLLPDFSDEELRDCVAQAYGSQWADPAITPLKPLGDDYVLELFNGPTSAFKDVALQILPRFMTKTVEANSTGDERVMILTATSGDTGKAALAGFADAPGTGITVFYPEGQVSQVQELQMSTQSGGNVAVCAVRGNFDDAQSAVKGIFADEALSERLAADCNTVLSSANSINVGRLVPQVVYYFVAYAQLLSQQIINVGDEVEFCVPTGNFGDILAGYYARRMGLPISKLTVASDRNNVLFDFLSTGVYDRNRDFFTTISPSMDILISSNLERMLYYLSEGDTDLIAMLMKELSVTGRYEIPATLKTAIGGIFDGGWADEDQVKTAIRECWDANHYVIDPHTACGYHVMTHTEADPLTPRVLLSTASPYKFPRVVNEALGLDTPESDFSCMDVLSAATGTTAPKALRDLESAEIRFHDVTDIDGMPRYVESVAEQLNK</sequence>
<dbReference type="Proteomes" id="UP000029050">
    <property type="component" value="Unassembled WGS sequence"/>
</dbReference>
<dbReference type="Pfam" id="PF24857">
    <property type="entry name" value="THR4_C"/>
    <property type="match status" value="1"/>
</dbReference>
<comment type="caution">
    <text evidence="7">The sequence shown here is derived from an EMBL/GenBank/DDBJ whole genome shotgun (WGS) entry which is preliminary data.</text>
</comment>
<dbReference type="GO" id="GO:0005737">
    <property type="term" value="C:cytoplasm"/>
    <property type="evidence" value="ECO:0007669"/>
    <property type="project" value="TreeGrafter"/>
</dbReference>
<dbReference type="InterPro" id="IPR036052">
    <property type="entry name" value="TrpB-like_PALP_sf"/>
</dbReference>
<dbReference type="EMBL" id="JGZI01000010">
    <property type="protein sequence ID" value="KFI81027.1"/>
    <property type="molecule type" value="Genomic_DNA"/>
</dbReference>
<keyword evidence="3 5" id="KW-0663">Pyridoxal phosphate</keyword>
<evidence type="ECO:0000313" key="8">
    <source>
        <dbReference type="Proteomes" id="UP000029050"/>
    </source>
</evidence>
<dbReference type="GO" id="GO:0004795">
    <property type="term" value="F:threonine synthase activity"/>
    <property type="evidence" value="ECO:0007669"/>
    <property type="project" value="UniProtKB-UniRule"/>
</dbReference>
<evidence type="ECO:0000256" key="1">
    <source>
        <dbReference type="ARBA" id="ARBA00001933"/>
    </source>
</evidence>
<evidence type="ECO:0000256" key="5">
    <source>
        <dbReference type="PIRSR" id="PIRSR604450-51"/>
    </source>
</evidence>
<name>A0A087CCM7_9BIFI</name>
<comment type="cofactor">
    <cofactor evidence="1 5">
        <name>pyridoxal 5'-phosphate</name>
        <dbReference type="ChEBI" id="CHEBI:597326"/>
    </cofactor>
</comment>
<evidence type="ECO:0000313" key="7">
    <source>
        <dbReference type="EMBL" id="KFI81027.1"/>
    </source>
</evidence>